<dbReference type="STRING" id="1660073.CSUIS_0356"/>
<name>A0A1X9SVB2_9BACT</name>
<protein>
    <recommendedName>
        <fullName evidence="3">Bacteriocin-type signal sequence domain protein</fullName>
    </recommendedName>
</protein>
<sequence>MKKLSIGVFLTILLTINIKASDLLSIATNGMFNSNSFGAKTLNTKEMQEIKGGYQLYTIDNSSNGLMMAIAIPNDTTELSSIRASNGKLISFLPNTNTVGICGLGVTECYQNKTTKTHWESNIARFYQYTSALGPYTLAQGYYLSFIVSRNIGINAQGQRYSYFRYIPTAINLYNGSVGYPNTSLDNPIIREIKANVEKNFTDRLGGLWIR</sequence>
<dbReference type="InterPro" id="IPR010133">
    <property type="entry name" value="Bacteriocin_signal_seq"/>
</dbReference>
<evidence type="ECO:0000313" key="1">
    <source>
        <dbReference type="EMBL" id="ARR00197.1"/>
    </source>
</evidence>
<dbReference type="Proteomes" id="UP000194260">
    <property type="component" value="Chromosome"/>
</dbReference>
<dbReference type="RefSeq" id="WP_086296868.1">
    <property type="nucleotide sequence ID" value="NZ_CP018789.1"/>
</dbReference>
<evidence type="ECO:0008006" key="3">
    <source>
        <dbReference type="Google" id="ProtNLM"/>
    </source>
</evidence>
<dbReference type="NCBIfam" id="TIGR01847">
    <property type="entry name" value="bacteriocin_sig"/>
    <property type="match status" value="1"/>
</dbReference>
<dbReference type="AlphaFoldDB" id="A0A1X9SVB2"/>
<reference evidence="2" key="1">
    <citation type="journal article" date="2017" name="Genome Biol. Evol.">
        <title>Comparative Genomic Analysis Identifies a Campylobacter Clade Deficient in Selenium Metabolism.</title>
        <authorList>
            <person name="Miller W.G."/>
            <person name="Yee E."/>
            <person name="Lopes B.S."/>
            <person name="Chapman M.H."/>
            <person name="Huynh S."/>
            <person name="Bono J.L."/>
            <person name="Parker C.T."/>
            <person name="Strachan N.J.C."/>
            <person name="Forbes K.J."/>
        </authorList>
    </citation>
    <scope>NUCLEOTIDE SEQUENCE [LARGE SCALE GENOMIC DNA]</scope>
    <source>
        <strain evidence="2">RM6137</strain>
    </source>
</reference>
<dbReference type="KEGG" id="camy:CSUIS_0356"/>
<evidence type="ECO:0000313" key="2">
    <source>
        <dbReference type="Proteomes" id="UP000194260"/>
    </source>
</evidence>
<dbReference type="EMBL" id="CP018789">
    <property type="protein sequence ID" value="ARR00197.1"/>
    <property type="molecule type" value="Genomic_DNA"/>
</dbReference>
<proteinExistence type="predicted"/>
<accession>A0A1X9SVB2</accession>
<organism evidence="1 2">
    <name type="scientific">Campylobacter porcelli</name>
    <dbReference type="NCBI Taxonomy" id="1660073"/>
    <lineage>
        <taxon>Bacteria</taxon>
        <taxon>Pseudomonadati</taxon>
        <taxon>Campylobacterota</taxon>
        <taxon>Epsilonproteobacteria</taxon>
        <taxon>Campylobacterales</taxon>
        <taxon>Campylobacteraceae</taxon>
        <taxon>Campylobacter</taxon>
    </lineage>
</organism>
<gene>
    <name evidence="1" type="ORF">CSUIS_0356</name>
</gene>